<reference evidence="2 3" key="1">
    <citation type="submission" date="2018-04" db="EMBL/GenBank/DDBJ databases">
        <authorList>
            <person name="Vogel A."/>
        </authorList>
    </citation>
    <scope>NUCLEOTIDE SEQUENCE [LARGE SCALE GENOMIC DNA]</scope>
</reference>
<organism evidence="2 3">
    <name type="scientific">Cuscuta campestris</name>
    <dbReference type="NCBI Taxonomy" id="132261"/>
    <lineage>
        <taxon>Eukaryota</taxon>
        <taxon>Viridiplantae</taxon>
        <taxon>Streptophyta</taxon>
        <taxon>Embryophyta</taxon>
        <taxon>Tracheophyta</taxon>
        <taxon>Spermatophyta</taxon>
        <taxon>Magnoliopsida</taxon>
        <taxon>eudicotyledons</taxon>
        <taxon>Gunneridae</taxon>
        <taxon>Pentapetalae</taxon>
        <taxon>asterids</taxon>
        <taxon>lamiids</taxon>
        <taxon>Solanales</taxon>
        <taxon>Convolvulaceae</taxon>
        <taxon>Cuscuteae</taxon>
        <taxon>Cuscuta</taxon>
        <taxon>Cuscuta subgen. Grammica</taxon>
        <taxon>Cuscuta sect. Cleistogrammica</taxon>
    </lineage>
</organism>
<dbReference type="EMBL" id="OOIL02006685">
    <property type="protein sequence ID" value="VFR00294.1"/>
    <property type="molecule type" value="Genomic_DNA"/>
</dbReference>
<evidence type="ECO:0000313" key="3">
    <source>
        <dbReference type="Proteomes" id="UP000595140"/>
    </source>
</evidence>
<dbReference type="Pfam" id="PF03080">
    <property type="entry name" value="Neprosin"/>
    <property type="match status" value="1"/>
</dbReference>
<dbReference type="AlphaFoldDB" id="A0A484NH69"/>
<accession>A0A484NH69</accession>
<proteinExistence type="predicted"/>
<evidence type="ECO:0000313" key="2">
    <source>
        <dbReference type="EMBL" id="VFR00294.1"/>
    </source>
</evidence>
<dbReference type="InterPro" id="IPR004314">
    <property type="entry name" value="Neprosin"/>
</dbReference>
<name>A0A484NH69_9ASTE</name>
<dbReference type="PROSITE" id="PS52045">
    <property type="entry name" value="NEPROSIN_PEP_CD"/>
    <property type="match status" value="1"/>
</dbReference>
<sequence>MVISEELERRKAAAAAVQRNNDVVSHAAANYSSGGLKRSPAELLWLNKRGCPIGTVPIRRRRRRHHSLEDDVKTITESHLDFAGVIVGKAPSGQFTGAKATMTIWNPMLRGDDQYSSAALYLDNIGDNDHNIIIHIRAGWIREDDDYATTGCYNDQCPGFVVFSNKIPLDYPFPNMSQFEGDQFDTTIDVFQSTWGDWVLSVDEETLGIWTTPIFSSMASAATQLRFGGECFKPEGQDTSPEMGSGRFNNGQYDKTCYMRRVSYYDSIYGSNVVSDDMVQLHDSRCYYEGSQGYNFEDDWYGYSFMFGGAGKEDEVRCLGD</sequence>
<dbReference type="InterPro" id="IPR053168">
    <property type="entry name" value="Glutamic_endopeptidase"/>
</dbReference>
<dbReference type="Proteomes" id="UP000595140">
    <property type="component" value="Unassembled WGS sequence"/>
</dbReference>
<gene>
    <name evidence="2" type="ORF">CCAM_LOCUS42069</name>
</gene>
<evidence type="ECO:0000259" key="1">
    <source>
        <dbReference type="PROSITE" id="PS52045"/>
    </source>
</evidence>
<protein>
    <recommendedName>
        <fullName evidence="1">Neprosin PEP catalytic domain-containing protein</fullName>
    </recommendedName>
</protein>
<dbReference type="PANTHER" id="PTHR31589">
    <property type="entry name" value="PROTEIN, PUTATIVE (DUF239)-RELATED-RELATED"/>
    <property type="match status" value="1"/>
</dbReference>
<dbReference type="PANTHER" id="PTHR31589:SF56">
    <property type="entry name" value="NEPROSIN DOMAIN-CONTAINING PROTEIN"/>
    <property type="match status" value="1"/>
</dbReference>
<dbReference type="OrthoDB" id="1741980at2759"/>
<keyword evidence="3" id="KW-1185">Reference proteome</keyword>
<feature type="domain" description="Neprosin PEP catalytic" evidence="1">
    <location>
        <begin position="75"/>
        <end position="319"/>
    </location>
</feature>